<evidence type="ECO:0000313" key="1">
    <source>
        <dbReference type="EMBL" id="VDD82951.1"/>
    </source>
</evidence>
<evidence type="ECO:0000313" key="3">
    <source>
        <dbReference type="WBParaSite" id="MCOS_0000895301-mRNA-1"/>
    </source>
</evidence>
<organism evidence="3">
    <name type="scientific">Mesocestoides corti</name>
    <name type="common">Flatworm</name>
    <dbReference type="NCBI Taxonomy" id="53468"/>
    <lineage>
        <taxon>Eukaryota</taxon>
        <taxon>Metazoa</taxon>
        <taxon>Spiralia</taxon>
        <taxon>Lophotrochozoa</taxon>
        <taxon>Platyhelminthes</taxon>
        <taxon>Cestoda</taxon>
        <taxon>Eucestoda</taxon>
        <taxon>Cyclophyllidea</taxon>
        <taxon>Mesocestoididae</taxon>
        <taxon>Mesocestoides</taxon>
    </lineage>
</organism>
<dbReference type="WBParaSite" id="MCOS_0000895301-mRNA-1">
    <property type="protein sequence ID" value="MCOS_0000895301-mRNA-1"/>
    <property type="gene ID" value="MCOS_0000895301"/>
</dbReference>
<dbReference type="EMBL" id="UXSR01005608">
    <property type="protein sequence ID" value="VDD82951.1"/>
    <property type="molecule type" value="Genomic_DNA"/>
</dbReference>
<dbReference type="Proteomes" id="UP000267029">
    <property type="component" value="Unassembled WGS sequence"/>
</dbReference>
<accession>A0A0R3UMH9</accession>
<proteinExistence type="predicted"/>
<dbReference type="AlphaFoldDB" id="A0A0R3UMH9"/>
<sequence length="74" mass="8570">MKDVRRIIGKHLIQQNLRPPIQCYYNMSSVETAPAFNPCVTTHFLFADDSCLRARILTNYWDAIRQPSSDTLVQ</sequence>
<keyword evidence="2" id="KW-1185">Reference proteome</keyword>
<protein>
    <submittedName>
        <fullName evidence="3">Hexosyltransferase</fullName>
    </submittedName>
</protein>
<gene>
    <name evidence="1" type="ORF">MCOS_LOCUS8954</name>
</gene>
<evidence type="ECO:0000313" key="2">
    <source>
        <dbReference type="Proteomes" id="UP000267029"/>
    </source>
</evidence>
<name>A0A0R3UMH9_MESCO</name>
<reference evidence="1 2" key="2">
    <citation type="submission" date="2018-10" db="EMBL/GenBank/DDBJ databases">
        <authorList>
            <consortium name="Pathogen Informatics"/>
        </authorList>
    </citation>
    <scope>NUCLEOTIDE SEQUENCE [LARGE SCALE GENOMIC DNA]</scope>
</reference>
<reference evidence="3" key="1">
    <citation type="submission" date="2017-02" db="UniProtKB">
        <authorList>
            <consortium name="WormBaseParasite"/>
        </authorList>
    </citation>
    <scope>IDENTIFICATION</scope>
</reference>